<protein>
    <submittedName>
        <fullName evidence="2">Uncharacterized protein</fullName>
    </submittedName>
</protein>
<organism evidence="2 3">
    <name type="scientific">Lyngbya aestuarii BL J</name>
    <dbReference type="NCBI Taxonomy" id="1348334"/>
    <lineage>
        <taxon>Bacteria</taxon>
        <taxon>Bacillati</taxon>
        <taxon>Cyanobacteriota</taxon>
        <taxon>Cyanophyceae</taxon>
        <taxon>Oscillatoriophycideae</taxon>
        <taxon>Oscillatoriales</taxon>
        <taxon>Microcoleaceae</taxon>
        <taxon>Lyngbya</taxon>
    </lineage>
</organism>
<evidence type="ECO:0000313" key="2">
    <source>
        <dbReference type="EMBL" id="ERT04798.1"/>
    </source>
</evidence>
<accession>U7QAE7</accession>
<gene>
    <name evidence="2" type="ORF">M595_5249</name>
</gene>
<sequence>MKQPERIALFITVTIFGTIAVCVLSGYAYRIELEYQDPGRGGRFYIDGTPSNHSPLKDSK</sequence>
<feature type="transmembrane region" description="Helical" evidence="1">
    <location>
        <begin position="7"/>
        <end position="29"/>
    </location>
</feature>
<name>U7QAE7_9CYAN</name>
<keyword evidence="3" id="KW-1185">Reference proteome</keyword>
<dbReference type="AlphaFoldDB" id="U7QAE7"/>
<dbReference type="EMBL" id="AUZM01000080">
    <property type="protein sequence ID" value="ERT04798.1"/>
    <property type="molecule type" value="Genomic_DNA"/>
</dbReference>
<evidence type="ECO:0000313" key="3">
    <source>
        <dbReference type="Proteomes" id="UP000017127"/>
    </source>
</evidence>
<proteinExistence type="predicted"/>
<dbReference type="RefSeq" id="WP_023068950.1">
    <property type="nucleotide sequence ID" value="NZ_AUZM01000080.1"/>
</dbReference>
<keyword evidence="1" id="KW-0472">Membrane</keyword>
<reference evidence="2 3" key="1">
    <citation type="journal article" date="2013" name="Front. Microbiol.">
        <title>Comparative genomic analyses of the cyanobacterium, Lyngbya aestuarii BL J, a powerful hydrogen producer.</title>
        <authorList>
            <person name="Kothari A."/>
            <person name="Vaughn M."/>
            <person name="Garcia-Pichel F."/>
        </authorList>
    </citation>
    <scope>NUCLEOTIDE SEQUENCE [LARGE SCALE GENOMIC DNA]</scope>
    <source>
        <strain evidence="2 3">BL J</strain>
    </source>
</reference>
<comment type="caution">
    <text evidence="2">The sequence shown here is derived from an EMBL/GenBank/DDBJ whole genome shotgun (WGS) entry which is preliminary data.</text>
</comment>
<keyword evidence="1" id="KW-1133">Transmembrane helix</keyword>
<evidence type="ECO:0000256" key="1">
    <source>
        <dbReference type="SAM" id="Phobius"/>
    </source>
</evidence>
<dbReference type="Proteomes" id="UP000017127">
    <property type="component" value="Unassembled WGS sequence"/>
</dbReference>
<keyword evidence="1" id="KW-0812">Transmembrane</keyword>